<organism evidence="1 2">
    <name type="scientific">Araneus ventricosus</name>
    <name type="common">Orbweaver spider</name>
    <name type="synonym">Epeira ventricosa</name>
    <dbReference type="NCBI Taxonomy" id="182803"/>
    <lineage>
        <taxon>Eukaryota</taxon>
        <taxon>Metazoa</taxon>
        <taxon>Ecdysozoa</taxon>
        <taxon>Arthropoda</taxon>
        <taxon>Chelicerata</taxon>
        <taxon>Arachnida</taxon>
        <taxon>Araneae</taxon>
        <taxon>Araneomorphae</taxon>
        <taxon>Entelegynae</taxon>
        <taxon>Araneoidea</taxon>
        <taxon>Araneidae</taxon>
        <taxon>Araneus</taxon>
    </lineage>
</organism>
<evidence type="ECO:0000313" key="2">
    <source>
        <dbReference type="Proteomes" id="UP000499080"/>
    </source>
</evidence>
<keyword evidence="2" id="KW-1185">Reference proteome</keyword>
<name>A0A4Y2UKL4_ARAVE</name>
<reference evidence="1 2" key="1">
    <citation type="journal article" date="2019" name="Sci. Rep.">
        <title>Orb-weaving spider Araneus ventricosus genome elucidates the spidroin gene catalogue.</title>
        <authorList>
            <person name="Kono N."/>
            <person name="Nakamura H."/>
            <person name="Ohtoshi R."/>
            <person name="Moran D.A.P."/>
            <person name="Shinohara A."/>
            <person name="Yoshida Y."/>
            <person name="Fujiwara M."/>
            <person name="Mori M."/>
            <person name="Tomita M."/>
            <person name="Arakawa K."/>
        </authorList>
    </citation>
    <scope>NUCLEOTIDE SEQUENCE [LARGE SCALE GENOMIC DNA]</scope>
</reference>
<dbReference type="AlphaFoldDB" id="A0A4Y2UKL4"/>
<accession>A0A4Y2UKL4</accession>
<sequence length="170" mass="19241">MPTTLQAQQERISTAVTDIDGNMLLNVWTELDYRWDVCQVTKGSHIEHVVCTRNLLFNIYFDFLFEEEISIFNFCNSGVDPVVLVVSLGLGGHRLNTRFNRRCAVCVDLQQFNSIDTGRSETSLQAKDDSRPKHLRVTVKFSLPFVNCDCALGFFVRGLDQMGLGKRDGS</sequence>
<dbReference type="Proteomes" id="UP000499080">
    <property type="component" value="Unassembled WGS sequence"/>
</dbReference>
<proteinExistence type="predicted"/>
<evidence type="ECO:0000313" key="1">
    <source>
        <dbReference type="EMBL" id="GBO12661.1"/>
    </source>
</evidence>
<protein>
    <submittedName>
        <fullName evidence="1">Uncharacterized protein</fullName>
    </submittedName>
</protein>
<dbReference type="EMBL" id="BGPR01037131">
    <property type="protein sequence ID" value="GBO12661.1"/>
    <property type="molecule type" value="Genomic_DNA"/>
</dbReference>
<gene>
    <name evidence="1" type="ORF">AVEN_124624_1</name>
</gene>
<comment type="caution">
    <text evidence="1">The sequence shown here is derived from an EMBL/GenBank/DDBJ whole genome shotgun (WGS) entry which is preliminary data.</text>
</comment>